<dbReference type="PANTHER" id="PTHR12608">
    <property type="entry name" value="TRANSMEMBRANE PROTEIN HTP-1 RELATED"/>
    <property type="match status" value="1"/>
</dbReference>
<dbReference type="GO" id="GO:0046873">
    <property type="term" value="F:metal ion transmembrane transporter activity"/>
    <property type="evidence" value="ECO:0007669"/>
    <property type="project" value="InterPro"/>
</dbReference>
<proteinExistence type="inferred from homology"/>
<evidence type="ECO:0000256" key="2">
    <source>
        <dbReference type="ARBA" id="ARBA00009190"/>
    </source>
</evidence>
<evidence type="ECO:0000313" key="8">
    <source>
        <dbReference type="Proteomes" id="UP000671879"/>
    </source>
</evidence>
<dbReference type="Proteomes" id="UP000671879">
    <property type="component" value="Chromosome"/>
</dbReference>
<dbReference type="KEGG" id="aram:KAR29_08535"/>
<evidence type="ECO:0000256" key="4">
    <source>
        <dbReference type="ARBA" id="ARBA00022989"/>
    </source>
</evidence>
<dbReference type="EMBL" id="CP072943">
    <property type="protein sequence ID" value="QTX31420.1"/>
    <property type="molecule type" value="Genomic_DNA"/>
</dbReference>
<evidence type="ECO:0000313" key="7">
    <source>
        <dbReference type="EMBL" id="QTX31420.1"/>
    </source>
</evidence>
<keyword evidence="8" id="KW-1185">Reference proteome</keyword>
<evidence type="ECO:0000256" key="5">
    <source>
        <dbReference type="ARBA" id="ARBA00023136"/>
    </source>
</evidence>
<comment type="similarity">
    <text evidence="2 6">Belongs to the GDT1 family.</text>
</comment>
<sequence length="227" mass="24083">MTAYWVSVAFVVLAEMGDKTQLLAMALACRYPWRKVLLGVFAGSLASHLVAAAVGAYLPSLVSEGLLQGGASLSFVLFGLWTLAAGSDREEDRSSRYGPFVTVFLAFSLAELGDKTQLASVALSARFGSFLPVWLGGTTGMMIANGPAVLAGAAFCRRLPRRILRLASAAVFILFGLLGLYPLLPPEWRTVPVAVALLLPLLGLSWVAYRRGESLDGTAGPEKDGFS</sequence>
<dbReference type="InterPro" id="IPR001727">
    <property type="entry name" value="GDT1-like"/>
</dbReference>
<accession>A0A9Q7EW54</accession>
<evidence type="ECO:0000256" key="1">
    <source>
        <dbReference type="ARBA" id="ARBA00004141"/>
    </source>
</evidence>
<dbReference type="PANTHER" id="PTHR12608:SF1">
    <property type="entry name" value="TRANSMEMBRANE PROTEIN 165"/>
    <property type="match status" value="1"/>
</dbReference>
<protein>
    <recommendedName>
        <fullName evidence="6">GDT1 family protein</fullName>
    </recommendedName>
</protein>
<gene>
    <name evidence="7" type="ORF">KAR29_08535</name>
</gene>
<keyword evidence="5 6" id="KW-0472">Membrane</keyword>
<dbReference type="RefSeq" id="WP_274372580.1">
    <property type="nucleotide sequence ID" value="NZ_CP072943.1"/>
</dbReference>
<comment type="subcellular location">
    <subcellularLocation>
        <location evidence="1 6">Membrane</location>
        <topology evidence="1 6">Multi-pass membrane protein</topology>
    </subcellularLocation>
</comment>
<organism evidence="7 8">
    <name type="scientific">Aminithiophilus ramosus</name>
    <dbReference type="NCBI Taxonomy" id="3029084"/>
    <lineage>
        <taxon>Bacteria</taxon>
        <taxon>Thermotogati</taxon>
        <taxon>Synergistota</taxon>
        <taxon>Synergistia</taxon>
        <taxon>Synergistales</taxon>
        <taxon>Aminithiophilaceae</taxon>
        <taxon>Aminithiophilus</taxon>
    </lineage>
</organism>
<dbReference type="Pfam" id="PF01169">
    <property type="entry name" value="GDT1"/>
    <property type="match status" value="2"/>
</dbReference>
<feature type="transmembrane region" description="Helical" evidence="6">
    <location>
        <begin position="65"/>
        <end position="85"/>
    </location>
</feature>
<evidence type="ECO:0000256" key="6">
    <source>
        <dbReference type="RuleBase" id="RU365102"/>
    </source>
</evidence>
<keyword evidence="4 6" id="KW-1133">Transmembrane helix</keyword>
<feature type="transmembrane region" description="Helical" evidence="6">
    <location>
        <begin position="163"/>
        <end position="184"/>
    </location>
</feature>
<name>A0A9Q7EW54_9BACT</name>
<evidence type="ECO:0000256" key="3">
    <source>
        <dbReference type="ARBA" id="ARBA00022692"/>
    </source>
</evidence>
<feature type="transmembrane region" description="Helical" evidence="6">
    <location>
        <begin position="190"/>
        <end position="209"/>
    </location>
</feature>
<dbReference type="AlphaFoldDB" id="A0A9Q7EW54"/>
<feature type="transmembrane region" description="Helical" evidence="6">
    <location>
        <begin position="133"/>
        <end position="156"/>
    </location>
</feature>
<feature type="transmembrane region" description="Helical" evidence="6">
    <location>
        <begin position="36"/>
        <end position="59"/>
    </location>
</feature>
<feature type="transmembrane region" description="Helical" evidence="6">
    <location>
        <begin position="97"/>
        <end position="113"/>
    </location>
</feature>
<dbReference type="GO" id="GO:0016020">
    <property type="term" value="C:membrane"/>
    <property type="evidence" value="ECO:0007669"/>
    <property type="project" value="UniProtKB-SubCell"/>
</dbReference>
<reference evidence="8" key="1">
    <citation type="submission" date="2021-04" db="EMBL/GenBank/DDBJ databases">
        <title>A novel Synergistetes isolate from a pyrite-forming mixed culture.</title>
        <authorList>
            <person name="Bunk B."/>
            <person name="Sproer C."/>
            <person name="Spring S."/>
            <person name="Pester M."/>
        </authorList>
    </citation>
    <scope>NUCLEOTIDE SEQUENCE [LARGE SCALE GENOMIC DNA]</scope>
    <source>
        <strain evidence="8">J.5.4.2-T.3.5.2</strain>
    </source>
</reference>
<keyword evidence="3 6" id="KW-0812">Transmembrane</keyword>